<sequence>MSGPTVYPLAPSAWGAAEEIDVDHLVQALLFSEVTSTFGTTYLEVRLEPDPLTRGWRVRAGEHVIGAIAAAVRSRFPAIERIHASGFVPSTIAGARFDSERGRCDVQVYLPPPQMCVPRNNAPAGAVVLGPGDMIAVDTSTGEFTAAELAARSPGQWLVGLSIVGDAVVITLDGRVLGTVSDADNAALASLIDAPTSYARAHIIDAMVGLDVSEPAAEPAPVPALTVPAPEPERDWNLVTFPDGTWSVVVERDAAIDPEDIAAPARRSRPVAGPASIDFTPTTSFRASSAAYLTEVEKMRIRREQQDASKGGRHRR</sequence>
<evidence type="ECO:0000313" key="4">
    <source>
        <dbReference type="Proteomes" id="UP000580709"/>
    </source>
</evidence>
<gene>
    <name evidence="2" type="ORF">EKI59_04500</name>
    <name evidence="1" type="ORF">H0H28_04990</name>
</gene>
<protein>
    <submittedName>
        <fullName evidence="2">Uncharacterized protein</fullName>
    </submittedName>
</protein>
<dbReference type="OrthoDB" id="4396299at2"/>
<dbReference type="Proteomes" id="UP000336646">
    <property type="component" value="Unassembled WGS sequence"/>
</dbReference>
<reference evidence="2 3" key="1">
    <citation type="submission" date="2018-12" db="EMBL/GenBank/DDBJ databases">
        <title>Corynebacterium sanguinis sp. nov., a clinically-associated and environmental corynebacterium.</title>
        <authorList>
            <person name="Gonzales-Siles L."/>
            <person name="Jaen-Luchoro D."/>
            <person name="Cardew S."/>
            <person name="Inganas E."/>
            <person name="Ohlen M."/>
            <person name="Jensie-Markopolous S."/>
            <person name="Pinyeiro-Iglesias B."/>
            <person name="Molin K."/>
            <person name="Skovbjerg S."/>
            <person name="Svensson-Stadler L."/>
            <person name="Funke G."/>
            <person name="Moore E.R.B."/>
        </authorList>
    </citation>
    <scope>NUCLEOTIDE SEQUENCE [LARGE SCALE GENOMIC DNA]</scope>
    <source>
        <strain evidence="2 3">58734</strain>
    </source>
</reference>
<dbReference type="Proteomes" id="UP000580709">
    <property type="component" value="Unassembled WGS sequence"/>
</dbReference>
<proteinExistence type="predicted"/>
<evidence type="ECO:0000313" key="2">
    <source>
        <dbReference type="EMBL" id="TVS29078.1"/>
    </source>
</evidence>
<organism evidence="2 3">
    <name type="scientific">Corynebacterium sanguinis</name>
    <dbReference type="NCBI Taxonomy" id="2594913"/>
    <lineage>
        <taxon>Bacteria</taxon>
        <taxon>Bacillati</taxon>
        <taxon>Actinomycetota</taxon>
        <taxon>Actinomycetes</taxon>
        <taxon>Mycobacteriales</taxon>
        <taxon>Corynebacteriaceae</taxon>
        <taxon>Corynebacterium</taxon>
    </lineage>
</organism>
<reference evidence="1 4" key="2">
    <citation type="submission" date="2020-07" db="EMBL/GenBank/DDBJ databases">
        <authorList>
            <person name="Khare M."/>
        </authorList>
    </citation>
    <scope>NUCLEOTIDE SEQUENCE [LARGE SCALE GENOMIC DNA]</scope>
    <source>
        <strain evidence="1 4">P8776</strain>
    </source>
</reference>
<name>A0A6C1TXW0_9CORY</name>
<evidence type="ECO:0000313" key="1">
    <source>
        <dbReference type="EMBL" id="MBA4504691.1"/>
    </source>
</evidence>
<dbReference type="AlphaFoldDB" id="A0A6C1TXW0"/>
<dbReference type="EMBL" id="RXIR01000007">
    <property type="protein sequence ID" value="TVS29078.1"/>
    <property type="molecule type" value="Genomic_DNA"/>
</dbReference>
<comment type="caution">
    <text evidence="2">The sequence shown here is derived from an EMBL/GenBank/DDBJ whole genome shotgun (WGS) entry which is preliminary data.</text>
</comment>
<evidence type="ECO:0000313" key="3">
    <source>
        <dbReference type="Proteomes" id="UP000336646"/>
    </source>
</evidence>
<dbReference type="EMBL" id="JACEOR010000173">
    <property type="protein sequence ID" value="MBA4504691.1"/>
    <property type="molecule type" value="Genomic_DNA"/>
</dbReference>
<accession>A0A6C1TXW0</accession>
<dbReference type="RefSeq" id="WP_144689676.1">
    <property type="nucleotide sequence ID" value="NZ_JACEOR010000173.1"/>
</dbReference>
<keyword evidence="4" id="KW-1185">Reference proteome</keyword>